<dbReference type="InterPro" id="IPR028974">
    <property type="entry name" value="TSP_type-3_rpt"/>
</dbReference>
<dbReference type="PROSITE" id="PS00659">
    <property type="entry name" value="GLYCOSYL_HYDROL_F5"/>
    <property type="match status" value="1"/>
</dbReference>
<dbReference type="InterPro" id="IPR036573">
    <property type="entry name" value="CBM_sf_5/12"/>
</dbReference>
<dbReference type="InterPro" id="IPR018087">
    <property type="entry name" value="Glyco_hydro_5_CS"/>
</dbReference>
<keyword evidence="3 4" id="KW-0326">Glycosidase</keyword>
<dbReference type="Proteomes" id="UP001595840">
    <property type="component" value="Unassembled WGS sequence"/>
</dbReference>
<dbReference type="SUPFAM" id="SSF51055">
    <property type="entry name" value="Carbohydrate binding domain"/>
    <property type="match status" value="1"/>
</dbReference>
<comment type="caution">
    <text evidence="7">The sequence shown here is derived from an EMBL/GenBank/DDBJ whole genome shotgun (WGS) entry which is preliminary data.</text>
</comment>
<dbReference type="Gene3D" id="2.60.120.260">
    <property type="entry name" value="Galactose-binding domain-like"/>
    <property type="match status" value="1"/>
</dbReference>
<evidence type="ECO:0000256" key="1">
    <source>
        <dbReference type="ARBA" id="ARBA00022729"/>
    </source>
</evidence>
<dbReference type="InterPro" id="IPR005084">
    <property type="entry name" value="CBM6"/>
</dbReference>
<evidence type="ECO:0000256" key="3">
    <source>
        <dbReference type="ARBA" id="ARBA00023295"/>
    </source>
</evidence>
<dbReference type="InterPro" id="IPR017853">
    <property type="entry name" value="GH"/>
</dbReference>
<feature type="domain" description="CBM6" evidence="6">
    <location>
        <begin position="341"/>
        <end position="462"/>
    </location>
</feature>
<evidence type="ECO:0000313" key="8">
    <source>
        <dbReference type="Proteomes" id="UP001595840"/>
    </source>
</evidence>
<evidence type="ECO:0000313" key="7">
    <source>
        <dbReference type="EMBL" id="MFC4360787.1"/>
    </source>
</evidence>
<dbReference type="SMART" id="SM00495">
    <property type="entry name" value="ChtBD3"/>
    <property type="match status" value="1"/>
</dbReference>
<dbReference type="Pfam" id="PF03422">
    <property type="entry name" value="CBM_6"/>
    <property type="match status" value="1"/>
</dbReference>
<dbReference type="InterPro" id="IPR001547">
    <property type="entry name" value="Glyco_hydro_5"/>
</dbReference>
<evidence type="ECO:0000256" key="5">
    <source>
        <dbReference type="SAM" id="SignalP"/>
    </source>
</evidence>
<dbReference type="SUPFAM" id="SSF51445">
    <property type="entry name" value="(Trans)glycosidases"/>
    <property type="match status" value="1"/>
</dbReference>
<keyword evidence="2 4" id="KW-0378">Hydrolase</keyword>
<evidence type="ECO:0000259" key="6">
    <source>
        <dbReference type="PROSITE" id="PS51175"/>
    </source>
</evidence>
<keyword evidence="8" id="KW-1185">Reference proteome</keyword>
<dbReference type="CDD" id="cd12204">
    <property type="entry name" value="CBD_like"/>
    <property type="match status" value="1"/>
</dbReference>
<feature type="signal peptide" evidence="5">
    <location>
        <begin position="1"/>
        <end position="33"/>
    </location>
</feature>
<dbReference type="CDD" id="cd04080">
    <property type="entry name" value="CBM6_cellulase-like"/>
    <property type="match status" value="1"/>
</dbReference>
<dbReference type="PROSITE" id="PS51175">
    <property type="entry name" value="CBM6"/>
    <property type="match status" value="1"/>
</dbReference>
<dbReference type="RefSeq" id="WP_290264628.1">
    <property type="nucleotide sequence ID" value="NZ_JAUFQG010000006.1"/>
</dbReference>
<organism evidence="7 8">
    <name type="scientific">Simiduia curdlanivorans</name>
    <dbReference type="NCBI Taxonomy" id="1492769"/>
    <lineage>
        <taxon>Bacteria</taxon>
        <taxon>Pseudomonadati</taxon>
        <taxon>Pseudomonadota</taxon>
        <taxon>Gammaproteobacteria</taxon>
        <taxon>Cellvibrionales</taxon>
        <taxon>Cellvibrionaceae</taxon>
        <taxon>Simiduia</taxon>
    </lineage>
</organism>
<reference evidence="8" key="1">
    <citation type="journal article" date="2019" name="Int. J. Syst. Evol. Microbiol.">
        <title>The Global Catalogue of Microorganisms (GCM) 10K type strain sequencing project: providing services to taxonomists for standard genome sequencing and annotation.</title>
        <authorList>
            <consortium name="The Broad Institute Genomics Platform"/>
            <consortium name="The Broad Institute Genome Sequencing Center for Infectious Disease"/>
            <person name="Wu L."/>
            <person name="Ma J."/>
        </authorList>
    </citation>
    <scope>NUCLEOTIDE SEQUENCE [LARGE SCALE GENOMIC DNA]</scope>
    <source>
        <strain evidence="8">CECT 8570</strain>
    </source>
</reference>
<dbReference type="InterPro" id="IPR008979">
    <property type="entry name" value="Galactose-bd-like_sf"/>
</dbReference>
<dbReference type="Pfam" id="PF00150">
    <property type="entry name" value="Cellulase"/>
    <property type="match status" value="1"/>
</dbReference>
<gene>
    <name evidence="7" type="ORF">ACFOX3_00665</name>
</gene>
<name>A0ABV8UZD8_9GAMM</name>
<dbReference type="Gene3D" id="3.20.20.80">
    <property type="entry name" value="Glycosidases"/>
    <property type="match status" value="1"/>
</dbReference>
<dbReference type="InterPro" id="IPR006584">
    <property type="entry name" value="Cellulose-bd_IV"/>
</dbReference>
<dbReference type="SUPFAM" id="SSF49785">
    <property type="entry name" value="Galactose-binding domain-like"/>
    <property type="match status" value="1"/>
</dbReference>
<accession>A0ABV8UZD8</accession>
<dbReference type="Gene3D" id="2.10.10.20">
    <property type="entry name" value="Carbohydrate-binding module superfamily 5/12"/>
    <property type="match status" value="1"/>
</dbReference>
<evidence type="ECO:0000256" key="2">
    <source>
        <dbReference type="ARBA" id="ARBA00022801"/>
    </source>
</evidence>
<protein>
    <submittedName>
        <fullName evidence="7">Cellulase family glycosylhydrolase</fullName>
    </submittedName>
</protein>
<dbReference type="EMBL" id="JBHSCX010000001">
    <property type="protein sequence ID" value="MFC4360787.1"/>
    <property type="molecule type" value="Genomic_DNA"/>
</dbReference>
<sequence length="563" mass="60953">MTKYNQSWLRRNWRVSLALAAICATLIGPSALAVEPLTVSGNKVLAGGEEKSFAGASLFWSNNGWGGEKYYTANTVAWLKTDWKASIVRAAMGVEESGGYIQDPVGNRAKVVKVVDAAIANDMYVIIDFHSHNAEQYQTQAINFFKDMAQTYGNSPNVIYEIYNEPTSQSWSGTIKPYAQAVVNAIRAIDPDNLIVVGTRQWSQRVDEAALNPIQGSNIAYTLHFYAGTHFDDLRGWAQTALDNNAALFVTEWGTVNANGDGGVNHGNTDAWMTFLKERNISHANWAVNDKAEGASAMMPGASANGGWTSLTESGVKVRDIVRNWGGSSPNPCTNNCPTISKIQAENYSAMQGVKTQATSDVGGGENVGWIDAGDWMRYAVNLPSSGQYDVSFRLASTQSGASFRLEKSSNNQVLDTVSVPNTGGWQNWQTVKRTINLSAGQQNLTIAVAKGPFNINWIEFKPKTSAPADSDGDGVADSVDQCPNTPAGTQVDSNGCAIVTQPDSCSGVATYPNWTTPDYNGGPNTHLEKNEQMQHQGKLYRANWYTNSVPGSDASWTFVKNC</sequence>
<evidence type="ECO:0000256" key="4">
    <source>
        <dbReference type="RuleBase" id="RU361153"/>
    </source>
</evidence>
<dbReference type="PANTHER" id="PTHR34142:SF1">
    <property type="entry name" value="GLYCOSIDE HYDROLASE FAMILY 5 DOMAIN-CONTAINING PROTEIN"/>
    <property type="match status" value="1"/>
</dbReference>
<dbReference type="InterPro" id="IPR003610">
    <property type="entry name" value="CBM5/12"/>
</dbReference>
<keyword evidence="1 5" id="KW-0732">Signal</keyword>
<feature type="chain" id="PRO_5046477680" evidence="5">
    <location>
        <begin position="34"/>
        <end position="563"/>
    </location>
</feature>
<dbReference type="SUPFAM" id="SSF103647">
    <property type="entry name" value="TSP type-3 repeat"/>
    <property type="match status" value="1"/>
</dbReference>
<dbReference type="Pfam" id="PF14600">
    <property type="entry name" value="CBM_5_12_2"/>
    <property type="match status" value="1"/>
</dbReference>
<dbReference type="PANTHER" id="PTHR34142">
    <property type="entry name" value="ENDO-BETA-1,4-GLUCANASE A"/>
    <property type="match status" value="1"/>
</dbReference>
<dbReference type="SMART" id="SM00606">
    <property type="entry name" value="CBD_IV"/>
    <property type="match status" value="1"/>
</dbReference>
<proteinExistence type="inferred from homology"/>
<comment type="similarity">
    <text evidence="4">Belongs to the glycosyl hydrolase 5 (cellulase A) family.</text>
</comment>
<dbReference type="InterPro" id="IPR032798">
    <property type="entry name" value="CBM_5_12_2"/>
</dbReference>